<evidence type="ECO:0000259" key="11">
    <source>
        <dbReference type="PROSITE" id="PS50076"/>
    </source>
</evidence>
<dbReference type="InterPro" id="IPR001623">
    <property type="entry name" value="DnaJ_domain"/>
</dbReference>
<keyword evidence="4" id="KW-0256">Endoplasmic reticulum</keyword>
<evidence type="ECO:0000256" key="7">
    <source>
        <dbReference type="ARBA" id="ARBA00023136"/>
    </source>
</evidence>
<dbReference type="SMART" id="SM00973">
    <property type="entry name" value="Sec63"/>
    <property type="match status" value="1"/>
</dbReference>
<evidence type="ECO:0000256" key="3">
    <source>
        <dbReference type="ARBA" id="ARBA00022692"/>
    </source>
</evidence>
<reference evidence="12" key="1">
    <citation type="submission" date="2019-10" db="EMBL/GenBank/DDBJ databases">
        <authorList>
            <consortium name="DOE Joint Genome Institute"/>
            <person name="Kuo A."/>
            <person name="Miyauchi S."/>
            <person name="Kiss E."/>
            <person name="Drula E."/>
            <person name="Kohler A."/>
            <person name="Sanchez-Garcia M."/>
            <person name="Andreopoulos B."/>
            <person name="Barry K.W."/>
            <person name="Bonito G."/>
            <person name="Buee M."/>
            <person name="Carver A."/>
            <person name="Chen C."/>
            <person name="Cichocki N."/>
            <person name="Clum A."/>
            <person name="Culley D."/>
            <person name="Crous P.W."/>
            <person name="Fauchery L."/>
            <person name="Girlanda M."/>
            <person name="Hayes R."/>
            <person name="Keri Z."/>
            <person name="LaButti K."/>
            <person name="Lipzen A."/>
            <person name="Lombard V."/>
            <person name="Magnuson J."/>
            <person name="Maillard F."/>
            <person name="Morin E."/>
            <person name="Murat C."/>
            <person name="Nolan M."/>
            <person name="Ohm R."/>
            <person name="Pangilinan J."/>
            <person name="Pereira M."/>
            <person name="Perotto S."/>
            <person name="Peter M."/>
            <person name="Riley R."/>
            <person name="Sitrit Y."/>
            <person name="Stielow B."/>
            <person name="Szollosi G."/>
            <person name="Zifcakova L."/>
            <person name="Stursova M."/>
            <person name="Spatafora J.W."/>
            <person name="Tedersoo L."/>
            <person name="Vaario L.-M."/>
            <person name="Yamada A."/>
            <person name="Yan M."/>
            <person name="Wang P."/>
            <person name="Xu J."/>
            <person name="Bruns T."/>
            <person name="Baldrian P."/>
            <person name="Vilgalys R."/>
            <person name="Henrissat B."/>
            <person name="Grigoriev I.V."/>
            <person name="Hibbett D."/>
            <person name="Nagy L.G."/>
            <person name="Martin F.M."/>
        </authorList>
    </citation>
    <scope>NUCLEOTIDE SEQUENCE</scope>
    <source>
        <strain evidence="12">Prilba</strain>
    </source>
</reference>
<dbReference type="GO" id="GO:0006620">
    <property type="term" value="P:post-translational protein targeting to endoplasmic reticulum membrane"/>
    <property type="evidence" value="ECO:0007669"/>
    <property type="project" value="TreeGrafter"/>
</dbReference>
<dbReference type="InterPro" id="IPR036869">
    <property type="entry name" value="J_dom_sf"/>
</dbReference>
<dbReference type="GO" id="GO:0003723">
    <property type="term" value="F:RNA binding"/>
    <property type="evidence" value="ECO:0007669"/>
    <property type="project" value="TreeGrafter"/>
</dbReference>
<feature type="region of interest" description="Disordered" evidence="9">
    <location>
        <begin position="610"/>
        <end position="668"/>
    </location>
</feature>
<keyword evidence="13" id="KW-1185">Reference proteome</keyword>
<dbReference type="FunFam" id="1.10.287.110:FF:000039">
    <property type="entry name" value="Protein translocation complex component (Npl1)"/>
    <property type="match status" value="1"/>
</dbReference>
<comment type="caution">
    <text evidence="12">The sequence shown here is derived from an EMBL/GenBank/DDBJ whole genome shotgun (WGS) entry which is preliminary data.</text>
</comment>
<protein>
    <submittedName>
        <fullName evidence="12">Sec63 Brl domain-containing protein</fullName>
    </submittedName>
</protein>
<evidence type="ECO:0000256" key="8">
    <source>
        <dbReference type="ARBA" id="ARBA00023186"/>
    </source>
</evidence>
<dbReference type="AlphaFoldDB" id="A0A9P5N3C1"/>
<dbReference type="PANTHER" id="PTHR24075">
    <property type="entry name" value="SEC63 DOMAIN-CONTAINING"/>
    <property type="match status" value="1"/>
</dbReference>
<feature type="transmembrane region" description="Helical" evidence="10">
    <location>
        <begin position="71"/>
        <end position="90"/>
    </location>
</feature>
<evidence type="ECO:0000313" key="12">
    <source>
        <dbReference type="EMBL" id="KAF8485242.1"/>
    </source>
</evidence>
<dbReference type="Gene3D" id="1.10.3380.10">
    <property type="entry name" value="Sec63 N-terminal domain-like domain"/>
    <property type="match status" value="1"/>
</dbReference>
<feature type="transmembrane region" description="Helical" evidence="10">
    <location>
        <begin position="199"/>
        <end position="221"/>
    </location>
</feature>
<evidence type="ECO:0000256" key="4">
    <source>
        <dbReference type="ARBA" id="ARBA00022824"/>
    </source>
</evidence>
<feature type="transmembrane region" description="Helical" evidence="10">
    <location>
        <begin position="12"/>
        <end position="30"/>
    </location>
</feature>
<evidence type="ECO:0000256" key="9">
    <source>
        <dbReference type="SAM" id="MobiDB-lite"/>
    </source>
</evidence>
<dbReference type="Gene3D" id="1.10.287.110">
    <property type="entry name" value="DnaJ domain"/>
    <property type="match status" value="1"/>
</dbReference>
<name>A0A9P5N3C1_9AGAM</name>
<dbReference type="GO" id="GO:0008320">
    <property type="term" value="F:protein transmembrane transporter activity"/>
    <property type="evidence" value="ECO:0007669"/>
    <property type="project" value="TreeGrafter"/>
</dbReference>
<dbReference type="GO" id="GO:0006614">
    <property type="term" value="P:SRP-dependent cotranslational protein targeting to membrane"/>
    <property type="evidence" value="ECO:0007669"/>
    <property type="project" value="TreeGrafter"/>
</dbReference>
<dbReference type="InterPro" id="IPR004179">
    <property type="entry name" value="Sec63-dom"/>
</dbReference>
<dbReference type="Pfam" id="PF00226">
    <property type="entry name" value="DnaJ"/>
    <property type="match status" value="1"/>
</dbReference>
<evidence type="ECO:0000256" key="6">
    <source>
        <dbReference type="ARBA" id="ARBA00022989"/>
    </source>
</evidence>
<dbReference type="InterPro" id="IPR014756">
    <property type="entry name" value="Ig_E-set"/>
</dbReference>
<keyword evidence="2" id="KW-0813">Transport</keyword>
<dbReference type="Proteomes" id="UP000759537">
    <property type="component" value="Unassembled WGS sequence"/>
</dbReference>
<dbReference type="OrthoDB" id="1734229at2759"/>
<proteinExistence type="predicted"/>
<reference evidence="12" key="2">
    <citation type="journal article" date="2020" name="Nat. Commun.">
        <title>Large-scale genome sequencing of mycorrhizal fungi provides insights into the early evolution of symbiotic traits.</title>
        <authorList>
            <person name="Miyauchi S."/>
            <person name="Kiss E."/>
            <person name="Kuo A."/>
            <person name="Drula E."/>
            <person name="Kohler A."/>
            <person name="Sanchez-Garcia M."/>
            <person name="Morin E."/>
            <person name="Andreopoulos B."/>
            <person name="Barry K.W."/>
            <person name="Bonito G."/>
            <person name="Buee M."/>
            <person name="Carver A."/>
            <person name="Chen C."/>
            <person name="Cichocki N."/>
            <person name="Clum A."/>
            <person name="Culley D."/>
            <person name="Crous P.W."/>
            <person name="Fauchery L."/>
            <person name="Girlanda M."/>
            <person name="Hayes R.D."/>
            <person name="Keri Z."/>
            <person name="LaButti K."/>
            <person name="Lipzen A."/>
            <person name="Lombard V."/>
            <person name="Magnuson J."/>
            <person name="Maillard F."/>
            <person name="Murat C."/>
            <person name="Nolan M."/>
            <person name="Ohm R.A."/>
            <person name="Pangilinan J."/>
            <person name="Pereira M.F."/>
            <person name="Perotto S."/>
            <person name="Peter M."/>
            <person name="Pfister S."/>
            <person name="Riley R."/>
            <person name="Sitrit Y."/>
            <person name="Stielow J.B."/>
            <person name="Szollosi G."/>
            <person name="Zifcakova L."/>
            <person name="Stursova M."/>
            <person name="Spatafora J.W."/>
            <person name="Tedersoo L."/>
            <person name="Vaario L.M."/>
            <person name="Yamada A."/>
            <person name="Yan M."/>
            <person name="Wang P."/>
            <person name="Xu J."/>
            <person name="Bruns T."/>
            <person name="Baldrian P."/>
            <person name="Vilgalys R."/>
            <person name="Dunand C."/>
            <person name="Henrissat B."/>
            <person name="Grigoriev I.V."/>
            <person name="Hibbett D."/>
            <person name="Nagy L.G."/>
            <person name="Martin F.M."/>
        </authorList>
    </citation>
    <scope>NUCLEOTIDE SEQUENCE</scope>
    <source>
        <strain evidence="12">Prilba</strain>
    </source>
</reference>
<dbReference type="PANTHER" id="PTHR24075:SF0">
    <property type="entry name" value="TRANSLOCATION PROTEIN SEC63 HOMOLOG"/>
    <property type="match status" value="1"/>
</dbReference>
<organism evidence="12 13">
    <name type="scientific">Russula ochroleuca</name>
    <dbReference type="NCBI Taxonomy" id="152965"/>
    <lineage>
        <taxon>Eukaryota</taxon>
        <taxon>Fungi</taxon>
        <taxon>Dikarya</taxon>
        <taxon>Basidiomycota</taxon>
        <taxon>Agaricomycotina</taxon>
        <taxon>Agaricomycetes</taxon>
        <taxon>Russulales</taxon>
        <taxon>Russulaceae</taxon>
        <taxon>Russula</taxon>
    </lineage>
</organism>
<evidence type="ECO:0000256" key="5">
    <source>
        <dbReference type="ARBA" id="ARBA00022927"/>
    </source>
</evidence>
<dbReference type="InterPro" id="IPR035892">
    <property type="entry name" value="C2_domain_sf"/>
</dbReference>
<dbReference type="PROSITE" id="PS50076">
    <property type="entry name" value="DNAJ_2"/>
    <property type="match status" value="1"/>
</dbReference>
<keyword evidence="6 10" id="KW-1133">Transmembrane helix</keyword>
<dbReference type="CDD" id="cd06257">
    <property type="entry name" value="DnaJ"/>
    <property type="match status" value="1"/>
</dbReference>
<keyword evidence="5" id="KW-0653">Protein transport</keyword>
<dbReference type="GO" id="GO:0031207">
    <property type="term" value="C:Sec62/Sec63 complex"/>
    <property type="evidence" value="ECO:0007669"/>
    <property type="project" value="TreeGrafter"/>
</dbReference>
<dbReference type="Gene3D" id="2.60.40.150">
    <property type="entry name" value="C2 domain"/>
    <property type="match status" value="1"/>
</dbReference>
<dbReference type="SUPFAM" id="SSF81296">
    <property type="entry name" value="E set domains"/>
    <property type="match status" value="1"/>
</dbReference>
<dbReference type="SMART" id="SM00271">
    <property type="entry name" value="DnaJ"/>
    <property type="match status" value="1"/>
</dbReference>
<accession>A0A9P5N3C1</accession>
<evidence type="ECO:0000313" key="13">
    <source>
        <dbReference type="Proteomes" id="UP000759537"/>
    </source>
</evidence>
<dbReference type="PRINTS" id="PR00625">
    <property type="entry name" value="JDOMAIN"/>
</dbReference>
<keyword evidence="8" id="KW-0143">Chaperone</keyword>
<dbReference type="SUPFAM" id="SSF46565">
    <property type="entry name" value="Chaperone J-domain"/>
    <property type="match status" value="1"/>
</dbReference>
<sequence>MASYTYDETGHMALFFIITVLFMVLVPVTLSQISLAPRGEIPSTACECSACVEKRTRILKREKGTFLRPKVTIKSLFIILGWVAFGLLAYKVSTTKIDNKIYDPFEILGIKSSTPEKAIKSHYKKLSKIYHPDKVKLTGNDTADSVAARFVEITKAYKALTDETIRKNFQDYGHPDGRQEIIMGIALPPWIVEAHNNGWVLGCYGVLFGIGLPVIVGNWWFGSRRKTKDGVFAQTAMSFWKALTETSDVYEVVSAIGQATEWQTMAPGKTMPSDVLRSLEKTIEVELGPRWVRIRQQFQRAVGELDARWHSLILLYAHLLRLPIGDPALQKHQARVLLQTPNLLNALLLITTARNWSQPTIAAMRLHAYLAQGILPGSPGARWAQLPGLKKDEIRALPPLSRDFKDIITALEEQKKISLAADARKTVERWGRIEIVDAKFRVIDERIVTPQALVHLVMKLRVFPPKSAPASEANGEVGAENRPTVDADEEARLDNAFLNNPKDVEDLKSATSILGSAHAPLWPSNHKPSWWIVLADAKSDRLVVPPLKVTDVPFADPTRVRDYRLYKLKFQAPPGTGLFTWRVIVVSDTYIAEDAARDLQLRVEEFAALNADEQPKEDEISDPEEDSLAGQMAAMRGGVVKKRQEESDDESSTDEHEAAADDSSSDSD</sequence>
<keyword evidence="7 10" id="KW-0472">Membrane</keyword>
<keyword evidence="3 10" id="KW-0812">Transmembrane</keyword>
<evidence type="ECO:0000256" key="1">
    <source>
        <dbReference type="ARBA" id="ARBA00004477"/>
    </source>
</evidence>
<feature type="domain" description="J" evidence="11">
    <location>
        <begin position="103"/>
        <end position="173"/>
    </location>
</feature>
<evidence type="ECO:0000256" key="10">
    <source>
        <dbReference type="SAM" id="Phobius"/>
    </source>
</evidence>
<evidence type="ECO:0000256" key="2">
    <source>
        <dbReference type="ARBA" id="ARBA00022448"/>
    </source>
</evidence>
<dbReference type="SUPFAM" id="SSF158702">
    <property type="entry name" value="Sec63 N-terminal domain-like"/>
    <property type="match status" value="1"/>
</dbReference>
<dbReference type="EMBL" id="WHVB01000003">
    <property type="protein sequence ID" value="KAF8485242.1"/>
    <property type="molecule type" value="Genomic_DNA"/>
</dbReference>
<dbReference type="Pfam" id="PF02889">
    <property type="entry name" value="Sec63"/>
    <property type="match status" value="1"/>
</dbReference>
<gene>
    <name evidence="12" type="ORF">DFH94DRAFT_268884</name>
</gene>
<comment type="subcellular location">
    <subcellularLocation>
        <location evidence="1">Endoplasmic reticulum membrane</location>
        <topology evidence="1">Multi-pass membrane protein</topology>
    </subcellularLocation>
</comment>